<feature type="compositionally biased region" description="Basic and acidic residues" evidence="1">
    <location>
        <begin position="24"/>
        <end position="46"/>
    </location>
</feature>
<sequence length="217" mass="23547">MPDELRDVFTNNERWRTVPDVLKRGLGEPRKGMPGGHKGDWWDFHVRLGGGKGTADTGREAQGASWKQKKQEPARAKDAGLKREGEEPGNTWGQRKETKLQSGARAVNWGQRQKAPRQQQQDRATDPAGEKGRGSKAAKVEGGEKWNQQQQDRKGVRGGAREARVPASSSGGKSTHASGTRPGAGASGRAREHAGNPVVQEAMERKHRGREAPGRGG</sequence>
<evidence type="ECO:0000256" key="1">
    <source>
        <dbReference type="SAM" id="MobiDB-lite"/>
    </source>
</evidence>
<feature type="compositionally biased region" description="Basic and acidic residues" evidence="1">
    <location>
        <begin position="69"/>
        <end position="86"/>
    </location>
</feature>
<organism evidence="2">
    <name type="scientific">Hemiselmis andersenii</name>
    <name type="common">Cryptophyte alga</name>
    <dbReference type="NCBI Taxonomy" id="464988"/>
    <lineage>
        <taxon>Eukaryota</taxon>
        <taxon>Cryptophyceae</taxon>
        <taxon>Cryptomonadales</taxon>
        <taxon>Hemiselmidaceae</taxon>
        <taxon>Hemiselmis</taxon>
    </lineage>
</organism>
<evidence type="ECO:0000313" key="2">
    <source>
        <dbReference type="EMBL" id="CAD8970614.1"/>
    </source>
</evidence>
<name>A0A7S1EBN1_HEMAN</name>
<protein>
    <submittedName>
        <fullName evidence="2">Uncharacterized protein</fullName>
    </submittedName>
</protein>
<reference evidence="2" key="1">
    <citation type="submission" date="2021-01" db="EMBL/GenBank/DDBJ databases">
        <authorList>
            <person name="Corre E."/>
            <person name="Pelletier E."/>
            <person name="Niang G."/>
            <person name="Scheremetjew M."/>
            <person name="Finn R."/>
            <person name="Kale V."/>
            <person name="Holt S."/>
            <person name="Cochrane G."/>
            <person name="Meng A."/>
            <person name="Brown T."/>
            <person name="Cohen L."/>
        </authorList>
    </citation>
    <scope>NUCLEOTIDE SEQUENCE</scope>
    <source>
        <strain evidence="2">CCMP644</strain>
    </source>
</reference>
<feature type="compositionally biased region" description="Low complexity" evidence="1">
    <location>
        <begin position="111"/>
        <end position="122"/>
    </location>
</feature>
<feature type="compositionally biased region" description="Basic and acidic residues" evidence="1">
    <location>
        <begin position="151"/>
        <end position="164"/>
    </location>
</feature>
<accession>A0A7S1EBN1</accession>
<dbReference type="EMBL" id="HBFX01035816">
    <property type="protein sequence ID" value="CAD8970614.1"/>
    <property type="molecule type" value="Transcribed_RNA"/>
</dbReference>
<gene>
    <name evidence="2" type="ORF">HAND00432_LOCUS21613</name>
</gene>
<dbReference type="AlphaFoldDB" id="A0A7S1EBN1"/>
<proteinExistence type="predicted"/>
<feature type="compositionally biased region" description="Polar residues" evidence="1">
    <location>
        <begin position="167"/>
        <end position="178"/>
    </location>
</feature>
<feature type="region of interest" description="Disordered" evidence="1">
    <location>
        <begin position="24"/>
        <end position="217"/>
    </location>
</feature>
<feature type="compositionally biased region" description="Basic and acidic residues" evidence="1">
    <location>
        <begin position="123"/>
        <end position="144"/>
    </location>
</feature>